<feature type="compositionally biased region" description="Polar residues" evidence="1">
    <location>
        <begin position="61"/>
        <end position="71"/>
    </location>
</feature>
<evidence type="ECO:0000313" key="2">
    <source>
        <dbReference type="EMBL" id="KAF7462748.1"/>
    </source>
</evidence>
<gene>
    <name evidence="2" type="ORF">GHT09_011526</name>
</gene>
<name>A0A834UL04_MARMO</name>
<feature type="region of interest" description="Disordered" evidence="1">
    <location>
        <begin position="1"/>
        <end position="109"/>
    </location>
</feature>
<organism evidence="2 3">
    <name type="scientific">Marmota monax</name>
    <name type="common">Woodchuck</name>
    <dbReference type="NCBI Taxonomy" id="9995"/>
    <lineage>
        <taxon>Eukaryota</taxon>
        <taxon>Metazoa</taxon>
        <taxon>Chordata</taxon>
        <taxon>Craniata</taxon>
        <taxon>Vertebrata</taxon>
        <taxon>Euteleostomi</taxon>
        <taxon>Mammalia</taxon>
        <taxon>Eutheria</taxon>
        <taxon>Euarchontoglires</taxon>
        <taxon>Glires</taxon>
        <taxon>Rodentia</taxon>
        <taxon>Sciuromorpha</taxon>
        <taxon>Sciuridae</taxon>
        <taxon>Xerinae</taxon>
        <taxon>Marmotini</taxon>
        <taxon>Marmota</taxon>
    </lineage>
</organism>
<sequence>MALPPALSCPAPPTLTPAVPLPHPSQGRVPFRRSKSYREGAERPLLGRASENRKDIRGVPSESQQGRQSPSLEVPLTPSERRDQTAVHMHLHAPSPRHPENSPCNSAPR</sequence>
<comment type="caution">
    <text evidence="2">The sequence shown here is derived from an EMBL/GenBank/DDBJ whole genome shotgun (WGS) entry which is preliminary data.</text>
</comment>
<evidence type="ECO:0000256" key="1">
    <source>
        <dbReference type="SAM" id="MobiDB-lite"/>
    </source>
</evidence>
<dbReference type="Proteomes" id="UP000662637">
    <property type="component" value="Unassembled WGS sequence"/>
</dbReference>
<evidence type="ECO:0000313" key="3">
    <source>
        <dbReference type="Proteomes" id="UP000662637"/>
    </source>
</evidence>
<dbReference type="EMBL" id="WJEC01008318">
    <property type="protein sequence ID" value="KAF7462748.1"/>
    <property type="molecule type" value="Genomic_DNA"/>
</dbReference>
<accession>A0A834UL04</accession>
<protein>
    <submittedName>
        <fullName evidence="2">Uncharacterized protein</fullName>
    </submittedName>
</protein>
<proteinExistence type="predicted"/>
<reference evidence="2" key="1">
    <citation type="submission" date="2020-08" db="EMBL/GenBank/DDBJ databases">
        <authorList>
            <person name="Shumante A."/>
            <person name="Zimin A.V."/>
            <person name="Puiu D."/>
            <person name="Salzberg S.L."/>
        </authorList>
    </citation>
    <scope>NUCLEOTIDE SEQUENCE</scope>
    <source>
        <strain evidence="2">WC2-LM</strain>
        <tissue evidence="2">Liver</tissue>
    </source>
</reference>
<feature type="compositionally biased region" description="Pro residues" evidence="1">
    <location>
        <begin position="10"/>
        <end position="23"/>
    </location>
</feature>
<dbReference type="AlphaFoldDB" id="A0A834UL04"/>